<gene>
    <name evidence="1" type="ORF">Golax_019637</name>
</gene>
<dbReference type="Proteomes" id="UP000593574">
    <property type="component" value="Unassembled WGS sequence"/>
</dbReference>
<protein>
    <submittedName>
        <fullName evidence="1">Uncharacterized protein</fullName>
    </submittedName>
</protein>
<comment type="caution">
    <text evidence="1">The sequence shown here is derived from an EMBL/GenBank/DDBJ whole genome shotgun (WGS) entry which is preliminary data.</text>
</comment>
<dbReference type="EMBL" id="JABEZV010000003">
    <property type="protein sequence ID" value="MBA0707607.1"/>
    <property type="molecule type" value="Genomic_DNA"/>
</dbReference>
<evidence type="ECO:0000313" key="2">
    <source>
        <dbReference type="Proteomes" id="UP000593574"/>
    </source>
</evidence>
<dbReference type="AlphaFoldDB" id="A0A7J8Z6X1"/>
<name>A0A7J8Z6X1_9ROSI</name>
<reference evidence="1 2" key="1">
    <citation type="journal article" date="2019" name="Genome Biol. Evol.">
        <title>Insights into the evolution of the New World diploid cottons (Gossypium, subgenus Houzingenia) based on genome sequencing.</title>
        <authorList>
            <person name="Grover C.E."/>
            <person name="Arick M.A. 2nd"/>
            <person name="Thrash A."/>
            <person name="Conover J.L."/>
            <person name="Sanders W.S."/>
            <person name="Peterson D.G."/>
            <person name="Frelichowski J.E."/>
            <person name="Scheffler J.A."/>
            <person name="Scheffler B.E."/>
            <person name="Wendel J.F."/>
        </authorList>
    </citation>
    <scope>NUCLEOTIDE SEQUENCE [LARGE SCALE GENOMIC DNA]</scope>
    <source>
        <strain evidence="1">4</strain>
        <tissue evidence="1">Leaf</tissue>
    </source>
</reference>
<sequence>MENRFLNKVEDNAVVQIWSKKT</sequence>
<organism evidence="1 2">
    <name type="scientific">Gossypium laxum</name>
    <dbReference type="NCBI Taxonomy" id="34288"/>
    <lineage>
        <taxon>Eukaryota</taxon>
        <taxon>Viridiplantae</taxon>
        <taxon>Streptophyta</taxon>
        <taxon>Embryophyta</taxon>
        <taxon>Tracheophyta</taxon>
        <taxon>Spermatophyta</taxon>
        <taxon>Magnoliopsida</taxon>
        <taxon>eudicotyledons</taxon>
        <taxon>Gunneridae</taxon>
        <taxon>Pentapetalae</taxon>
        <taxon>rosids</taxon>
        <taxon>malvids</taxon>
        <taxon>Malvales</taxon>
        <taxon>Malvaceae</taxon>
        <taxon>Malvoideae</taxon>
        <taxon>Gossypium</taxon>
    </lineage>
</organism>
<keyword evidence="2" id="KW-1185">Reference proteome</keyword>
<accession>A0A7J8Z6X1</accession>
<evidence type="ECO:0000313" key="1">
    <source>
        <dbReference type="EMBL" id="MBA0707607.1"/>
    </source>
</evidence>
<proteinExistence type="predicted"/>